<evidence type="ECO:0000256" key="6">
    <source>
        <dbReference type="ARBA" id="ARBA00022895"/>
    </source>
</evidence>
<keyword evidence="5" id="KW-0158">Chromosome</keyword>
<dbReference type="Proteomes" id="UP000515154">
    <property type="component" value="Linkage group LG23"/>
</dbReference>
<evidence type="ECO:0000256" key="1">
    <source>
        <dbReference type="ARBA" id="ARBA00004123"/>
    </source>
</evidence>
<comment type="subcellular location">
    <subcellularLocation>
        <location evidence="2">Chromosome</location>
        <location evidence="2">Telomere</location>
    </subcellularLocation>
    <subcellularLocation>
        <location evidence="1">Nucleus</location>
    </subcellularLocation>
</comment>
<evidence type="ECO:0000259" key="9">
    <source>
        <dbReference type="SMART" id="SM00976"/>
    </source>
</evidence>
<dbReference type="PANTHER" id="PTHR14513:SF0">
    <property type="entry name" value="PROTECTION OF TELOMERES PROTEIN 1"/>
    <property type="match status" value="1"/>
</dbReference>
<evidence type="ECO:0000313" key="10">
    <source>
        <dbReference type="Proteomes" id="UP000515154"/>
    </source>
</evidence>
<reference evidence="11 12" key="1">
    <citation type="submission" date="2025-08" db="UniProtKB">
        <authorList>
            <consortium name="RefSeq"/>
        </authorList>
    </citation>
    <scope>IDENTIFICATION</scope>
</reference>
<name>A0A6P7TK94_9MOLL</name>
<dbReference type="GO" id="GO:0098505">
    <property type="term" value="F:G-rich strand telomeric DNA binding"/>
    <property type="evidence" value="ECO:0007669"/>
    <property type="project" value="TreeGrafter"/>
</dbReference>
<dbReference type="Pfam" id="PF16686">
    <property type="entry name" value="POT1PC"/>
    <property type="match status" value="1"/>
</dbReference>
<accession>A0A6P7TK94</accession>
<evidence type="ECO:0000256" key="2">
    <source>
        <dbReference type="ARBA" id="ARBA00004574"/>
    </source>
</evidence>
<evidence type="ECO:0000256" key="5">
    <source>
        <dbReference type="ARBA" id="ARBA00022454"/>
    </source>
</evidence>
<dbReference type="GO" id="GO:0010521">
    <property type="term" value="F:telomerase inhibitor activity"/>
    <property type="evidence" value="ECO:0007669"/>
    <property type="project" value="TreeGrafter"/>
</dbReference>
<evidence type="ECO:0000256" key="8">
    <source>
        <dbReference type="ARBA" id="ARBA00023242"/>
    </source>
</evidence>
<dbReference type="Gene3D" id="2.40.50.140">
    <property type="entry name" value="Nucleic acid-binding proteins"/>
    <property type="match status" value="2"/>
</dbReference>
<dbReference type="InterPro" id="IPR032042">
    <property type="entry name" value="POT1PC"/>
</dbReference>
<dbReference type="AlphaFoldDB" id="A0A6P7TK94"/>
<dbReference type="GO" id="GO:0032210">
    <property type="term" value="P:regulation of telomere maintenance via telomerase"/>
    <property type="evidence" value="ECO:0007669"/>
    <property type="project" value="TreeGrafter"/>
</dbReference>
<dbReference type="CDD" id="cd04497">
    <property type="entry name" value="hPOT1_OB1_like"/>
    <property type="match status" value="1"/>
</dbReference>
<organism evidence="10 11">
    <name type="scientific">Octopus sinensis</name>
    <name type="common">East Asian common octopus</name>
    <dbReference type="NCBI Taxonomy" id="2607531"/>
    <lineage>
        <taxon>Eukaryota</taxon>
        <taxon>Metazoa</taxon>
        <taxon>Spiralia</taxon>
        <taxon>Lophotrochozoa</taxon>
        <taxon>Mollusca</taxon>
        <taxon>Cephalopoda</taxon>
        <taxon>Coleoidea</taxon>
        <taxon>Octopodiformes</taxon>
        <taxon>Octopoda</taxon>
        <taxon>Incirrata</taxon>
        <taxon>Octopodidae</taxon>
        <taxon>Octopus</taxon>
    </lineage>
</organism>
<keyword evidence="7" id="KW-0238">DNA-binding</keyword>
<evidence type="ECO:0000313" key="11">
    <source>
        <dbReference type="RefSeq" id="XP_029650132.1"/>
    </source>
</evidence>
<protein>
    <recommendedName>
        <fullName evidence="4">Protection of telomeres protein 1</fullName>
    </recommendedName>
</protein>
<dbReference type="SMART" id="SM00976">
    <property type="entry name" value="Telo_bind"/>
    <property type="match status" value="1"/>
</dbReference>
<dbReference type="KEGG" id="osn:115223615"/>
<evidence type="ECO:0000256" key="3">
    <source>
        <dbReference type="ARBA" id="ARBA00008442"/>
    </source>
</evidence>
<dbReference type="GO" id="GO:0000783">
    <property type="term" value="C:nuclear telomere cap complex"/>
    <property type="evidence" value="ECO:0007669"/>
    <property type="project" value="TreeGrafter"/>
</dbReference>
<feature type="domain" description="Telomeric single stranded DNA binding POT1/Cdc13" evidence="9">
    <location>
        <begin position="13"/>
        <end position="146"/>
    </location>
</feature>
<proteinExistence type="inferred from homology"/>
<dbReference type="InterPro" id="IPR011564">
    <property type="entry name" value="Telomer_end-bd_POT1/Cdc13"/>
</dbReference>
<dbReference type="InterPro" id="IPR028389">
    <property type="entry name" value="POT1"/>
</dbReference>
<evidence type="ECO:0000313" key="12">
    <source>
        <dbReference type="RefSeq" id="XP_036368408.1"/>
    </source>
</evidence>
<dbReference type="InterPro" id="IPR012340">
    <property type="entry name" value="NA-bd_OB-fold"/>
</dbReference>
<evidence type="ECO:0000256" key="7">
    <source>
        <dbReference type="ARBA" id="ARBA00023125"/>
    </source>
</evidence>
<keyword evidence="8" id="KW-0539">Nucleus</keyword>
<dbReference type="RefSeq" id="XP_029650132.1">
    <property type="nucleotide sequence ID" value="XM_029794272.2"/>
</dbReference>
<dbReference type="PANTHER" id="PTHR14513">
    <property type="entry name" value="PROTECTION OF TELOMERES 1"/>
    <property type="match status" value="1"/>
</dbReference>
<sequence length="572" mass="64877">MEKSKFKTRTYSYNSLITLKPNTVVDVYGIVKFHKLPFKTKGTDYLMIVTIVDESLIQADEKLKCLLFAHGEESLPQVKIGSIVRFHRLRVNLHSGELQGSSGKGFSWLVVDSRSDGCLVPKASSLNYTFTDVDRKMIERLFCVKQQNQEFRCQDLVKSLEQLKEGIYFDFVCQVVAVSVVEEGVCFLIQVWDGTRPSCPLFTVEAAERNLIMQTDMELRKVAKDWLVDVCVFDDHFQKAATIKPGMFIKFFNLHCPKHKTPDLVNPPAYEELELVLHRGTSYGRGIKILSGTDPEIDNLKKRLEELTKKVERTHTSLTDPKGSPYKTVKGIKVKTALGSSPNKMVPQTVLSEMAKESDDTSVGIIANSQFNIENYAPEAVLSTVTVIQGHQSVKLSHFCDVKNATAPMKFRLLARVMDYSPKLSSVSDFLSLFCLQCHYLTPINNYNLEPSTFQIKDGVEYYRCPHCAKKTNSNDIPVMEYIFLMKFILTDGVYYIIANLWRDEAVKFFNNITPLEFISDAEAMNKVRGYLERIHSSEGSSQNLPMMECCVKSFTGHNSVCYEIFDTLIAA</sequence>
<keyword evidence="10" id="KW-1185">Reference proteome</keyword>
<dbReference type="SUPFAM" id="SSF50249">
    <property type="entry name" value="Nucleic acid-binding proteins"/>
    <property type="match status" value="2"/>
</dbReference>
<keyword evidence="6" id="KW-0779">Telomere</keyword>
<gene>
    <name evidence="11 12" type="primary">LOC115223615</name>
</gene>
<dbReference type="RefSeq" id="XP_036368408.1">
    <property type="nucleotide sequence ID" value="XM_036512515.1"/>
</dbReference>
<comment type="similarity">
    <text evidence="3">Belongs to the telombin family.</text>
</comment>
<evidence type="ECO:0000256" key="4">
    <source>
        <dbReference type="ARBA" id="ARBA00015253"/>
    </source>
</evidence>
<dbReference type="GO" id="GO:0016233">
    <property type="term" value="P:telomere capping"/>
    <property type="evidence" value="ECO:0007669"/>
    <property type="project" value="TreeGrafter"/>
</dbReference>
<dbReference type="Pfam" id="PF02765">
    <property type="entry name" value="POT1"/>
    <property type="match status" value="1"/>
</dbReference>